<keyword evidence="2" id="KW-1185">Reference proteome</keyword>
<dbReference type="EMBL" id="MU971339">
    <property type="protein sequence ID" value="KAK9240516.1"/>
    <property type="molecule type" value="Genomic_DNA"/>
</dbReference>
<name>A0ACC3TA71_LIPKO</name>
<reference evidence="2" key="1">
    <citation type="journal article" date="2024" name="Front. Bioeng. Biotechnol.">
        <title>Genome-scale model development and genomic sequencing of the oleaginous clade Lipomyces.</title>
        <authorList>
            <person name="Czajka J.J."/>
            <person name="Han Y."/>
            <person name="Kim J."/>
            <person name="Mondo S.J."/>
            <person name="Hofstad B.A."/>
            <person name="Robles A."/>
            <person name="Haridas S."/>
            <person name="Riley R."/>
            <person name="LaButti K."/>
            <person name="Pangilinan J."/>
            <person name="Andreopoulos W."/>
            <person name="Lipzen A."/>
            <person name="Yan J."/>
            <person name="Wang M."/>
            <person name="Ng V."/>
            <person name="Grigoriev I.V."/>
            <person name="Spatafora J.W."/>
            <person name="Magnuson J.K."/>
            <person name="Baker S.E."/>
            <person name="Pomraning K.R."/>
        </authorList>
    </citation>
    <scope>NUCLEOTIDE SEQUENCE [LARGE SCALE GENOMIC DNA]</scope>
    <source>
        <strain evidence="2">CBS 7786</strain>
    </source>
</reference>
<gene>
    <name evidence="1" type="ORF">V1525DRAFT_395229</name>
</gene>
<protein>
    <submittedName>
        <fullName evidence="1">Uncharacterized protein</fullName>
    </submittedName>
</protein>
<accession>A0ACC3TA71</accession>
<proteinExistence type="predicted"/>
<organism evidence="1 2">
    <name type="scientific">Lipomyces kononenkoae</name>
    <name type="common">Yeast</name>
    <dbReference type="NCBI Taxonomy" id="34357"/>
    <lineage>
        <taxon>Eukaryota</taxon>
        <taxon>Fungi</taxon>
        <taxon>Dikarya</taxon>
        <taxon>Ascomycota</taxon>
        <taxon>Saccharomycotina</taxon>
        <taxon>Lipomycetes</taxon>
        <taxon>Lipomycetales</taxon>
        <taxon>Lipomycetaceae</taxon>
        <taxon>Lipomyces</taxon>
    </lineage>
</organism>
<evidence type="ECO:0000313" key="2">
    <source>
        <dbReference type="Proteomes" id="UP001433508"/>
    </source>
</evidence>
<sequence>MVKAFVPLESNPDVLTRLAVSLGLSDDLSFHDVYSLDDPDLLSFIPRPVFALMLVFPISDAYEQYRREQDDDKPASEAAPEDGVIWLKQTIRNACGTYAVLHSTLNGPAEDYLQSNSILAQFKADLALLTTNERVDYIENSKSLEVAHSAVASEGDTIAPDANEEVNLHFVAFVKTKSNVLYELDGRRTGPIKLIELAPEDDVLSPAAIPFVKRFMDREAEAVSPSGSYLSFSLVALAEAIN</sequence>
<dbReference type="Proteomes" id="UP001433508">
    <property type="component" value="Unassembled WGS sequence"/>
</dbReference>
<comment type="caution">
    <text evidence="1">The sequence shown here is derived from an EMBL/GenBank/DDBJ whole genome shotgun (WGS) entry which is preliminary data.</text>
</comment>
<evidence type="ECO:0000313" key="1">
    <source>
        <dbReference type="EMBL" id="KAK9240516.1"/>
    </source>
</evidence>